<feature type="region of interest" description="Disordered" evidence="5">
    <location>
        <begin position="437"/>
        <end position="507"/>
    </location>
</feature>
<dbReference type="PANTHER" id="PTHR47636">
    <property type="entry name" value="TRANSCRIPTIONAL REGULATORY PROTEIN RCO1"/>
    <property type="match status" value="1"/>
</dbReference>
<dbReference type="STRING" id="341454.A0A4S2MTY2"/>
<feature type="compositionally biased region" description="Low complexity" evidence="5">
    <location>
        <begin position="133"/>
        <end position="151"/>
    </location>
</feature>
<reference evidence="7 8" key="1">
    <citation type="submission" date="2019-04" db="EMBL/GenBank/DDBJ databases">
        <title>Comparative genomics and transcriptomics to analyze fruiting body development in filamentous ascomycetes.</title>
        <authorList>
            <consortium name="DOE Joint Genome Institute"/>
            <person name="Lutkenhaus R."/>
            <person name="Traeger S."/>
            <person name="Breuer J."/>
            <person name="Kuo A."/>
            <person name="Lipzen A."/>
            <person name="Pangilinan J."/>
            <person name="Dilworth D."/>
            <person name="Sandor L."/>
            <person name="Poggeler S."/>
            <person name="Barry K."/>
            <person name="Grigoriev I.V."/>
            <person name="Nowrousian M."/>
        </authorList>
    </citation>
    <scope>NUCLEOTIDE SEQUENCE [LARGE SCALE GENOMIC DNA]</scope>
    <source>
        <strain evidence="7 8">CBS 389.68</strain>
    </source>
</reference>
<dbReference type="InterPro" id="IPR019786">
    <property type="entry name" value="Zinc_finger_PHD-type_CS"/>
</dbReference>
<evidence type="ECO:0000256" key="1">
    <source>
        <dbReference type="ARBA" id="ARBA00022723"/>
    </source>
</evidence>
<dbReference type="InterPro" id="IPR019787">
    <property type="entry name" value="Znf_PHD-finger"/>
</dbReference>
<dbReference type="PROSITE" id="PS01359">
    <property type="entry name" value="ZF_PHD_1"/>
    <property type="match status" value="1"/>
</dbReference>
<evidence type="ECO:0000256" key="3">
    <source>
        <dbReference type="ARBA" id="ARBA00022833"/>
    </source>
</evidence>
<dbReference type="GO" id="GO:0008270">
    <property type="term" value="F:zinc ion binding"/>
    <property type="evidence" value="ECO:0007669"/>
    <property type="project" value="UniProtKB-KW"/>
</dbReference>
<evidence type="ECO:0000256" key="4">
    <source>
        <dbReference type="PROSITE-ProRule" id="PRU00146"/>
    </source>
</evidence>
<feature type="domain" description="PHD-type" evidence="6">
    <location>
        <begin position="651"/>
        <end position="698"/>
    </location>
</feature>
<feature type="compositionally biased region" description="Low complexity" evidence="5">
    <location>
        <begin position="212"/>
        <end position="253"/>
    </location>
</feature>
<feature type="compositionally biased region" description="Polar residues" evidence="5">
    <location>
        <begin position="464"/>
        <end position="473"/>
    </location>
</feature>
<accession>A0A4S2MTY2</accession>
<dbReference type="SMART" id="SM00249">
    <property type="entry name" value="PHD"/>
    <property type="match status" value="2"/>
</dbReference>
<feature type="compositionally biased region" description="Basic and acidic residues" evidence="5">
    <location>
        <begin position="100"/>
        <end position="111"/>
    </location>
</feature>
<feature type="compositionally biased region" description="Polar residues" evidence="5">
    <location>
        <begin position="152"/>
        <end position="168"/>
    </location>
</feature>
<feature type="region of interest" description="Disordered" evidence="5">
    <location>
        <begin position="1083"/>
        <end position="1103"/>
    </location>
</feature>
<feature type="compositionally biased region" description="Pro residues" evidence="5">
    <location>
        <begin position="184"/>
        <end position="194"/>
    </location>
</feature>
<feature type="compositionally biased region" description="Low complexity" evidence="5">
    <location>
        <begin position="1026"/>
        <end position="1035"/>
    </location>
</feature>
<feature type="compositionally biased region" description="Gly residues" evidence="5">
    <location>
        <begin position="1197"/>
        <end position="1214"/>
    </location>
</feature>
<dbReference type="Gene3D" id="3.30.40.10">
    <property type="entry name" value="Zinc/RING finger domain, C3HC4 (zinc finger)"/>
    <property type="match status" value="2"/>
</dbReference>
<feature type="compositionally biased region" description="Low complexity" evidence="5">
    <location>
        <begin position="1"/>
        <end position="17"/>
    </location>
</feature>
<dbReference type="SUPFAM" id="SSF57903">
    <property type="entry name" value="FYVE/PHD zinc finger"/>
    <property type="match status" value="2"/>
</dbReference>
<name>A0A4S2MTY2_9PEZI</name>
<dbReference type="InterPro" id="IPR052819">
    <property type="entry name" value="Chromatin_regulatory_protein"/>
</dbReference>
<dbReference type="InParanoid" id="A0A4S2MTY2"/>
<feature type="region of interest" description="Disordered" evidence="5">
    <location>
        <begin position="520"/>
        <end position="614"/>
    </location>
</feature>
<keyword evidence="1" id="KW-0479">Metal-binding</keyword>
<dbReference type="GO" id="GO:0006357">
    <property type="term" value="P:regulation of transcription by RNA polymerase II"/>
    <property type="evidence" value="ECO:0007669"/>
    <property type="project" value="TreeGrafter"/>
</dbReference>
<feature type="region of interest" description="Disordered" evidence="5">
    <location>
        <begin position="1"/>
        <end position="296"/>
    </location>
</feature>
<evidence type="ECO:0000259" key="6">
    <source>
        <dbReference type="PROSITE" id="PS50016"/>
    </source>
</evidence>
<dbReference type="GO" id="GO:0032221">
    <property type="term" value="C:Rpd3S complex"/>
    <property type="evidence" value="ECO:0007669"/>
    <property type="project" value="TreeGrafter"/>
</dbReference>
<dbReference type="PANTHER" id="PTHR47636:SF1">
    <property type="entry name" value="TRANSCRIPTIONAL REGULATORY PROTEIN RCO1"/>
    <property type="match status" value="1"/>
</dbReference>
<feature type="region of interest" description="Disordered" evidence="5">
    <location>
        <begin position="974"/>
        <end position="1050"/>
    </location>
</feature>
<dbReference type="AlphaFoldDB" id="A0A4S2MTY2"/>
<gene>
    <name evidence="7" type="ORF">EX30DRAFT_396580</name>
</gene>
<dbReference type="Pfam" id="PF00628">
    <property type="entry name" value="PHD"/>
    <property type="match status" value="1"/>
</dbReference>
<feature type="compositionally biased region" description="Pro residues" evidence="5">
    <location>
        <begin position="1036"/>
        <end position="1049"/>
    </location>
</feature>
<keyword evidence="2 4" id="KW-0863">Zinc-finger</keyword>
<organism evidence="7 8">
    <name type="scientific">Ascodesmis nigricans</name>
    <dbReference type="NCBI Taxonomy" id="341454"/>
    <lineage>
        <taxon>Eukaryota</taxon>
        <taxon>Fungi</taxon>
        <taxon>Dikarya</taxon>
        <taxon>Ascomycota</taxon>
        <taxon>Pezizomycotina</taxon>
        <taxon>Pezizomycetes</taxon>
        <taxon>Pezizales</taxon>
        <taxon>Ascodesmidaceae</taxon>
        <taxon>Ascodesmis</taxon>
    </lineage>
</organism>
<dbReference type="InterPro" id="IPR013083">
    <property type="entry name" value="Znf_RING/FYVE/PHD"/>
</dbReference>
<feature type="compositionally biased region" description="Polar residues" evidence="5">
    <location>
        <begin position="254"/>
        <end position="271"/>
    </location>
</feature>
<feature type="compositionally biased region" description="Low complexity" evidence="5">
    <location>
        <begin position="437"/>
        <end position="456"/>
    </location>
</feature>
<dbReference type="InterPro" id="IPR001965">
    <property type="entry name" value="Znf_PHD"/>
</dbReference>
<dbReference type="EMBL" id="ML220127">
    <property type="protein sequence ID" value="TGZ79988.1"/>
    <property type="molecule type" value="Genomic_DNA"/>
</dbReference>
<feature type="region of interest" description="Disordered" evidence="5">
    <location>
        <begin position="1128"/>
        <end position="1164"/>
    </location>
</feature>
<proteinExistence type="predicted"/>
<feature type="compositionally biased region" description="Low complexity" evidence="5">
    <location>
        <begin position="25"/>
        <end position="56"/>
    </location>
</feature>
<feature type="region of interest" description="Disordered" evidence="5">
    <location>
        <begin position="1193"/>
        <end position="1214"/>
    </location>
</feature>
<keyword evidence="8" id="KW-1185">Reference proteome</keyword>
<keyword evidence="3" id="KW-0862">Zinc</keyword>
<dbReference type="PROSITE" id="PS50016">
    <property type="entry name" value="ZF_PHD_2"/>
    <property type="match status" value="1"/>
</dbReference>
<dbReference type="InterPro" id="IPR011011">
    <property type="entry name" value="Znf_FYVE_PHD"/>
</dbReference>
<feature type="compositionally biased region" description="Polar residues" evidence="5">
    <location>
        <begin position="283"/>
        <end position="296"/>
    </location>
</feature>
<dbReference type="OrthoDB" id="5876363at2759"/>
<protein>
    <recommendedName>
        <fullName evidence="6">PHD-type domain-containing protein</fullName>
    </recommendedName>
</protein>
<feature type="compositionally biased region" description="Low complexity" evidence="5">
    <location>
        <begin position="483"/>
        <end position="497"/>
    </location>
</feature>
<feature type="compositionally biased region" description="Gly residues" evidence="5">
    <location>
        <begin position="1150"/>
        <end position="1160"/>
    </location>
</feature>
<sequence>MPAQTASSTLPTSSKSSQGRAQRNSRPSTRRSTPAATAPPASSSSKFSSTTSSGAPLQWTEPPLPVPRPSYQEYNHTREADRVSATISMQPIGQLPSKALLDKLTKPPKTDHKGKKGKPGAAGSKAAKEKRLSAISPAASTATVASPATEPQSPSDAVSLPSARTSKSPAAPAVSHGNTSPAPILLPPIPPAYKVPPEKLAQAKLQAGKGSPGLSLSPGAVSASGSTPAASATPDQSGTTTPGKSTSPQSTTPIQQAMAQLSQLQRPSISTPVPRAPPPNVWINGNTPSSKTPQGRQRLTMVVEAAINRALTVGNTDLGMAVRKLYEESKSDESLADLLDCVLAQKANPDQIARFQNYVRTARQYPSMLESKEPFFARLAALERERAGKEGGVHASNVGDLITMRVDPGKLFKPASFHQSSSAFSPPAVNAQLLQHKLQQQQETASNAATTTVAAAEESESGSDMLSTITTTGVDAADDHSSKAPPSTAAPSHASTPQPEMPPENQHLQKQLLPAYEELKKESSIRDPPPAATRTAGRGRKRARSPAGVAAAAECRPSQPQHTHEEMETVQVNTTETSWPTPEPVVDESPEPPKKKSKTSKTKVASADTKKPKATQDILLDPADTSFVTAGVSREANRHSRYGSEGISENDDFCSACSGSGLIICCERCPKSFHLTCTNPPLQETPSGVWFCNECLKREKPPKPAPKGLFCDLLNKIERRNPAAYQLPEGIRNYYKGVSTGKTGQYVAIPGHNVRKGGGSHKYQKHNLQTYTLEKLRDGQPVQLCYHCNKTTLTETAQIIGCDYCPLKWHVDCISPMPMDRLDPNYRYKWKCPAHVDELVAEREPVNAVVVDTHLRRGHRNNGLIEVENEAEGGGGGEGEGEGEQQFEELTMDGVVYKIPERGIKLDFIDAVKRMHETKRRKLDNGGKERRVEDGVVVVEREAISAVEALAMLRMRDHDSLPPPPLPLISQQVTPAREPGGGMVGAVLSLSPPPEGTNLPKQQQGRNTHPTTTRETIEQQTPRTTSPHLHLSQHSPPSPPPSECLPPVAPKLTQQPDQLLAEMVTRLLESAPVEVRSSLSSLSASSASSSSPPTATTAPATAPENELRYLETLQSAIAARIAILASGREAETSPRSQMGGGEEGTREGEGGAGKGSGDKGGAVAPMAPMMGMVVGRGVGGEVGGSAGMAPVARMMGTGTGTGEMGGAGMGSSRR</sequence>
<evidence type="ECO:0000313" key="7">
    <source>
        <dbReference type="EMBL" id="TGZ79988.1"/>
    </source>
</evidence>
<feature type="compositionally biased region" description="Polar residues" evidence="5">
    <location>
        <begin position="999"/>
        <end position="1025"/>
    </location>
</feature>
<evidence type="ECO:0000256" key="2">
    <source>
        <dbReference type="ARBA" id="ARBA00022771"/>
    </source>
</evidence>
<evidence type="ECO:0000256" key="5">
    <source>
        <dbReference type="SAM" id="MobiDB-lite"/>
    </source>
</evidence>
<dbReference type="Proteomes" id="UP000298138">
    <property type="component" value="Unassembled WGS sequence"/>
</dbReference>
<evidence type="ECO:0000313" key="8">
    <source>
        <dbReference type="Proteomes" id="UP000298138"/>
    </source>
</evidence>
<feature type="compositionally biased region" description="Polar residues" evidence="5">
    <location>
        <begin position="570"/>
        <end position="579"/>
    </location>
</feature>